<keyword evidence="3" id="KW-1185">Reference proteome</keyword>
<reference evidence="3" key="1">
    <citation type="submission" date="2016-10" db="EMBL/GenBank/DDBJ databases">
        <authorList>
            <person name="Varghese N."/>
            <person name="Submissions S."/>
        </authorList>
    </citation>
    <scope>NUCLEOTIDE SEQUENCE [LARGE SCALE GENOMIC DNA]</scope>
    <source>
        <strain evidence="3">DSM 17038</strain>
    </source>
</reference>
<evidence type="ECO:0000313" key="2">
    <source>
        <dbReference type="EMBL" id="SFG26011.1"/>
    </source>
</evidence>
<feature type="domain" description="PPC" evidence="1">
    <location>
        <begin position="6"/>
        <end position="144"/>
    </location>
</feature>
<dbReference type="STRING" id="341036.SAMN05660649_01180"/>
<dbReference type="Proteomes" id="UP000199337">
    <property type="component" value="Unassembled WGS sequence"/>
</dbReference>
<dbReference type="Pfam" id="PF03479">
    <property type="entry name" value="PCC"/>
    <property type="match status" value="1"/>
</dbReference>
<dbReference type="CDD" id="cd11378">
    <property type="entry name" value="DUF296"/>
    <property type="match status" value="1"/>
</dbReference>
<name>A0A1I2QK93_9FIRM</name>
<sequence length="144" mass="15696">MKYRQGTTGRVFVARVDHGEDLLAELKNLADHEKIEAGILYVIGAVKEAALVVGPAECTKPPVPVWRKIDDCREMLGVGTMFRDNGEPVFHLHSSLGKGDTVLTGCIRDDSEVYLVCEVIIVEITGTGAIKTFDAASGFKMLDF</sequence>
<dbReference type="Gene3D" id="3.30.1330.80">
    <property type="entry name" value="Hypothetical protein, similar to alpha- acetolactate decarboxylase, domain 2"/>
    <property type="match status" value="1"/>
</dbReference>
<evidence type="ECO:0000259" key="1">
    <source>
        <dbReference type="PROSITE" id="PS51742"/>
    </source>
</evidence>
<keyword evidence="2" id="KW-0238">DNA-binding</keyword>
<protein>
    <submittedName>
        <fullName evidence="2">Predicted DNA-binding protein with PD1-like DNA-binding motif</fullName>
    </submittedName>
</protein>
<dbReference type="PANTHER" id="PTHR34988">
    <property type="entry name" value="PROTEIN, PUTATIVE-RELATED"/>
    <property type="match status" value="1"/>
</dbReference>
<dbReference type="RefSeq" id="WP_092469636.1">
    <property type="nucleotide sequence ID" value="NZ_FOOX01000003.1"/>
</dbReference>
<dbReference type="AlphaFoldDB" id="A0A1I2QK93"/>
<accession>A0A1I2QK93</accession>
<organism evidence="2 3">
    <name type="scientific">Desulfotruncus arcticus DSM 17038</name>
    <dbReference type="NCBI Taxonomy" id="1121424"/>
    <lineage>
        <taxon>Bacteria</taxon>
        <taxon>Bacillati</taxon>
        <taxon>Bacillota</taxon>
        <taxon>Clostridia</taxon>
        <taxon>Eubacteriales</taxon>
        <taxon>Desulfallaceae</taxon>
        <taxon>Desulfotruncus</taxon>
    </lineage>
</organism>
<evidence type="ECO:0000313" key="3">
    <source>
        <dbReference type="Proteomes" id="UP000199337"/>
    </source>
</evidence>
<dbReference type="OrthoDB" id="9798999at2"/>
<dbReference type="PANTHER" id="PTHR34988:SF1">
    <property type="entry name" value="DNA-BINDING PROTEIN"/>
    <property type="match status" value="1"/>
</dbReference>
<dbReference type="SUPFAM" id="SSF117856">
    <property type="entry name" value="AF0104/ALDC/Ptd012-like"/>
    <property type="match status" value="1"/>
</dbReference>
<dbReference type="EMBL" id="FOOX01000003">
    <property type="protein sequence ID" value="SFG26011.1"/>
    <property type="molecule type" value="Genomic_DNA"/>
</dbReference>
<proteinExistence type="predicted"/>
<dbReference type="InterPro" id="IPR005175">
    <property type="entry name" value="PPC_dom"/>
</dbReference>
<dbReference type="GO" id="GO:0003677">
    <property type="term" value="F:DNA binding"/>
    <property type="evidence" value="ECO:0007669"/>
    <property type="project" value="UniProtKB-KW"/>
</dbReference>
<gene>
    <name evidence="2" type="ORF">SAMN05660649_01180</name>
</gene>
<dbReference type="PROSITE" id="PS51742">
    <property type="entry name" value="PPC"/>
    <property type="match status" value="1"/>
</dbReference>